<feature type="transmembrane region" description="Helical" evidence="1">
    <location>
        <begin position="12"/>
        <end position="31"/>
    </location>
</feature>
<proteinExistence type="predicted"/>
<feature type="transmembrane region" description="Helical" evidence="1">
    <location>
        <begin position="37"/>
        <end position="55"/>
    </location>
</feature>
<sequence length="66" mass="6867">MKANVGTGDKIFRVIVGLGIIGAGVYFQNWWGAVGLVPLLTAIIGVCPAYLPFGLSTCATPAEKTE</sequence>
<keyword evidence="1" id="KW-1133">Transmembrane helix</keyword>
<feature type="domain" description="Inner membrane protein YgaP-like transmembrane" evidence="2">
    <location>
        <begin position="1"/>
        <end position="60"/>
    </location>
</feature>
<organism evidence="3 4">
    <name type="scientific">Candidatus Thiomargarita nelsonii</name>
    <dbReference type="NCBI Taxonomy" id="1003181"/>
    <lineage>
        <taxon>Bacteria</taxon>
        <taxon>Pseudomonadati</taxon>
        <taxon>Pseudomonadota</taxon>
        <taxon>Gammaproteobacteria</taxon>
        <taxon>Thiotrichales</taxon>
        <taxon>Thiotrichaceae</taxon>
        <taxon>Thiomargarita</taxon>
    </lineage>
</organism>
<dbReference type="Proteomes" id="UP000030428">
    <property type="component" value="Unassembled WGS sequence"/>
</dbReference>
<keyword evidence="1" id="KW-0472">Membrane</keyword>
<dbReference type="Pfam" id="PF11127">
    <property type="entry name" value="YgaP-like_TM"/>
    <property type="match status" value="1"/>
</dbReference>
<keyword evidence="1" id="KW-0812">Transmembrane</keyword>
<dbReference type="AlphaFoldDB" id="A0A0A6P6V4"/>
<keyword evidence="4" id="KW-1185">Reference proteome</keyword>
<evidence type="ECO:0000256" key="1">
    <source>
        <dbReference type="SAM" id="Phobius"/>
    </source>
</evidence>
<comment type="caution">
    <text evidence="3">The sequence shown here is derived from an EMBL/GenBank/DDBJ whole genome shotgun (WGS) entry which is preliminary data.</text>
</comment>
<name>A0A0A6P6V4_9GAMM</name>
<evidence type="ECO:0000313" key="4">
    <source>
        <dbReference type="Proteomes" id="UP000030428"/>
    </source>
</evidence>
<accession>A0A0A6P6V4</accession>
<reference evidence="3 4" key="1">
    <citation type="journal article" date="2016" name="Front. Microbiol.">
        <title>Single-Cell (Meta-)Genomics of a Dimorphic Candidatus Thiomargarita nelsonii Reveals Genomic Plasticity.</title>
        <authorList>
            <person name="Flood B.E."/>
            <person name="Fliss P."/>
            <person name="Jones D.S."/>
            <person name="Dick G.J."/>
            <person name="Jain S."/>
            <person name="Kaster A.K."/>
            <person name="Winkel M."/>
            <person name="Mussmann M."/>
            <person name="Bailey J."/>
        </authorList>
    </citation>
    <scope>NUCLEOTIDE SEQUENCE [LARGE SCALE GENOMIC DNA]</scope>
    <source>
        <strain evidence="3">Hydrate Ridge</strain>
    </source>
</reference>
<protein>
    <recommendedName>
        <fullName evidence="2">Inner membrane protein YgaP-like transmembrane domain-containing protein</fullName>
    </recommendedName>
</protein>
<dbReference type="InterPro" id="IPR021309">
    <property type="entry name" value="YgaP-like_TM"/>
</dbReference>
<dbReference type="EMBL" id="JSZA02000238">
    <property type="protein sequence ID" value="KHD06044.1"/>
    <property type="molecule type" value="Genomic_DNA"/>
</dbReference>
<evidence type="ECO:0000313" key="3">
    <source>
        <dbReference type="EMBL" id="KHD06044.1"/>
    </source>
</evidence>
<gene>
    <name evidence="3" type="ORF">PN36_30945</name>
</gene>
<evidence type="ECO:0000259" key="2">
    <source>
        <dbReference type="Pfam" id="PF11127"/>
    </source>
</evidence>